<name>A0A1M2VJ91_TRAPU</name>
<dbReference type="OMA" id="ELHNDEM"/>
<dbReference type="GO" id="GO:0008270">
    <property type="term" value="F:zinc ion binding"/>
    <property type="evidence" value="ECO:0007669"/>
    <property type="project" value="UniProtKB-KW"/>
</dbReference>
<proteinExistence type="predicted"/>
<evidence type="ECO:0000313" key="6">
    <source>
        <dbReference type="EMBL" id="OJT07647.1"/>
    </source>
</evidence>
<dbReference type="Gene3D" id="6.10.140.2220">
    <property type="match status" value="1"/>
</dbReference>
<protein>
    <recommendedName>
        <fullName evidence="5">MYND-type domain-containing protein</fullName>
    </recommendedName>
</protein>
<dbReference type="PROSITE" id="PS50865">
    <property type="entry name" value="ZF_MYND_2"/>
    <property type="match status" value="1"/>
</dbReference>
<keyword evidence="1" id="KW-0479">Metal-binding</keyword>
<comment type="caution">
    <text evidence="6">The sequence shown here is derived from an EMBL/GenBank/DDBJ whole genome shotgun (WGS) entry which is preliminary data.</text>
</comment>
<dbReference type="SUPFAM" id="SSF144232">
    <property type="entry name" value="HIT/MYND zinc finger-like"/>
    <property type="match status" value="1"/>
</dbReference>
<feature type="non-terminal residue" evidence="6">
    <location>
        <position position="1"/>
    </location>
</feature>
<gene>
    <name evidence="6" type="ORF">TRAPUB_1472</name>
</gene>
<evidence type="ECO:0000256" key="2">
    <source>
        <dbReference type="ARBA" id="ARBA00022771"/>
    </source>
</evidence>
<dbReference type="InterPro" id="IPR002893">
    <property type="entry name" value="Znf_MYND"/>
</dbReference>
<dbReference type="EMBL" id="MNAD01001146">
    <property type="protein sequence ID" value="OJT07647.1"/>
    <property type="molecule type" value="Genomic_DNA"/>
</dbReference>
<keyword evidence="2 4" id="KW-0863">Zinc-finger</keyword>
<feature type="domain" description="MYND-type" evidence="5">
    <location>
        <begin position="195"/>
        <end position="234"/>
    </location>
</feature>
<dbReference type="Pfam" id="PF01753">
    <property type="entry name" value="zf-MYND"/>
    <property type="match status" value="1"/>
</dbReference>
<evidence type="ECO:0000313" key="7">
    <source>
        <dbReference type="Proteomes" id="UP000184267"/>
    </source>
</evidence>
<evidence type="ECO:0000256" key="3">
    <source>
        <dbReference type="ARBA" id="ARBA00022833"/>
    </source>
</evidence>
<evidence type="ECO:0000259" key="5">
    <source>
        <dbReference type="PROSITE" id="PS50865"/>
    </source>
</evidence>
<keyword evidence="3" id="KW-0862">Zinc</keyword>
<dbReference type="AlphaFoldDB" id="A0A1M2VJ91"/>
<keyword evidence="7" id="KW-1185">Reference proteome</keyword>
<accession>A0A1M2VJ91</accession>
<dbReference type="STRING" id="154538.A0A1M2VJ91"/>
<sequence>GALKSQRHNPTHLTIYMDFLNSISRVSTHPLHHALLSANVIWIVTTALVQLSVTVNISSDPAFLDVMISGFGYLRNCLEFTDGFMWVAQSVNSGLLQALCDCSPRFSELDPDNYTMIEDIVDDILPCYLIYRSIIQAVDSALIKIDRGSHKARVEKSILGSSWKRFYEFAQERIFVLAQIDTQKGNGTTCDNIKCHKIGPREQFRRCSACLNTFYCSKECQATAWKEGDHKTMCKLKQRECMEGQAAPVTKRDYQFMHYFSMFDAHAHLTELRAIAHRDFPNVPLHFFTISINHTKRPPKYALCDIRTYMLTPHRDSTLNAEARNEALIEKVQMHPERFTLIDMTVSAGQGTHVVLALATGDFWKLDEVEREEGVCTVPRRSKRDVELGRVVAHLLRAMEKDLALKAILDEEDE</sequence>
<evidence type="ECO:0000256" key="4">
    <source>
        <dbReference type="PROSITE-ProRule" id="PRU00134"/>
    </source>
</evidence>
<evidence type="ECO:0000256" key="1">
    <source>
        <dbReference type="ARBA" id="ARBA00022723"/>
    </source>
</evidence>
<reference evidence="6 7" key="1">
    <citation type="submission" date="2016-10" db="EMBL/GenBank/DDBJ databases">
        <title>Genome sequence of the basidiomycete white-rot fungus Trametes pubescens.</title>
        <authorList>
            <person name="Makela M.R."/>
            <person name="Granchi Z."/>
            <person name="Peng M."/>
            <person name="De Vries R.P."/>
            <person name="Grigoriev I."/>
            <person name="Riley R."/>
            <person name="Hilden K."/>
        </authorList>
    </citation>
    <scope>NUCLEOTIDE SEQUENCE [LARGE SCALE GENOMIC DNA]</scope>
    <source>
        <strain evidence="6 7">FBCC735</strain>
    </source>
</reference>
<dbReference type="OrthoDB" id="2786161at2759"/>
<dbReference type="Proteomes" id="UP000184267">
    <property type="component" value="Unassembled WGS sequence"/>
</dbReference>
<organism evidence="6 7">
    <name type="scientific">Trametes pubescens</name>
    <name type="common">White-rot fungus</name>
    <dbReference type="NCBI Taxonomy" id="154538"/>
    <lineage>
        <taxon>Eukaryota</taxon>
        <taxon>Fungi</taxon>
        <taxon>Dikarya</taxon>
        <taxon>Basidiomycota</taxon>
        <taxon>Agaricomycotina</taxon>
        <taxon>Agaricomycetes</taxon>
        <taxon>Polyporales</taxon>
        <taxon>Polyporaceae</taxon>
        <taxon>Trametes</taxon>
    </lineage>
</organism>